<accession>A0A841TD95</accession>
<dbReference type="Gene3D" id="2.30.30.40">
    <property type="entry name" value="SH3 Domains"/>
    <property type="match status" value="1"/>
</dbReference>
<feature type="transmembrane region" description="Helical" evidence="1">
    <location>
        <begin position="12"/>
        <end position="31"/>
    </location>
</feature>
<comment type="caution">
    <text evidence="3">The sequence shown here is derived from an EMBL/GenBank/DDBJ whole genome shotgun (WGS) entry which is preliminary data.</text>
</comment>
<dbReference type="GO" id="GO:0004040">
    <property type="term" value="F:amidase activity"/>
    <property type="evidence" value="ECO:0007669"/>
    <property type="project" value="InterPro"/>
</dbReference>
<keyword evidence="1" id="KW-1133">Transmembrane helix</keyword>
<dbReference type="RefSeq" id="WP_185178230.1">
    <property type="nucleotide sequence ID" value="NZ_CBCSEP010000008.1"/>
</dbReference>
<feature type="domain" description="SH3b" evidence="2">
    <location>
        <begin position="48"/>
        <end position="109"/>
    </location>
</feature>
<gene>
    <name evidence="3" type="ORF">H4Q31_06335</name>
</gene>
<reference evidence="3 4" key="1">
    <citation type="submission" date="2020-08" db="EMBL/GenBank/DDBJ databases">
        <title>Cohnella phylogeny.</title>
        <authorList>
            <person name="Dunlap C."/>
        </authorList>
    </citation>
    <scope>NUCLEOTIDE SEQUENCE [LARGE SCALE GENOMIC DNA]</scope>
    <source>
        <strain evidence="3 4">DSM 103658</strain>
    </source>
</reference>
<keyword evidence="1" id="KW-0472">Membrane</keyword>
<dbReference type="Pfam" id="PF08239">
    <property type="entry name" value="SH3_3"/>
    <property type="match status" value="1"/>
</dbReference>
<dbReference type="Gene3D" id="1.10.530.10">
    <property type="match status" value="1"/>
</dbReference>
<dbReference type="Pfam" id="PF01832">
    <property type="entry name" value="Glucosaminidase"/>
    <property type="match status" value="1"/>
</dbReference>
<dbReference type="InterPro" id="IPR002901">
    <property type="entry name" value="MGlyc_endo_b_GlcNAc-like_dom"/>
</dbReference>
<sequence>MLRIRVQRPYVNVLYAVIFFGIVFFLGNAFADRASAGALYAADLKIPEPVPYVTTAYYLNVRSASSADSKIIDVVEKGTQLTVVEKLSNGWLKLDGKGYVHGGYAVPAPAKTLSAAPKKSNEVKIASVRSSANKAAKKTAKVSQSSKYDVKSVSGLSESDLQAMFKGTDLAGHGLEKAILDVESKYGINAYFTVAVMRLESGNGSSGISKKRNNLFGLNSSKGYLRFETKVDSVEKFGQLISDNYIGKGYTTIEKIGKKYCPPNSKWPSLIKSMMNSDYKKAQAV</sequence>
<dbReference type="InterPro" id="IPR003646">
    <property type="entry name" value="SH3-like_bac-type"/>
</dbReference>
<organism evidence="3 4">
    <name type="scientific">Cohnella lubricantis</name>
    <dbReference type="NCBI Taxonomy" id="2163172"/>
    <lineage>
        <taxon>Bacteria</taxon>
        <taxon>Bacillati</taxon>
        <taxon>Bacillota</taxon>
        <taxon>Bacilli</taxon>
        <taxon>Bacillales</taxon>
        <taxon>Paenibacillaceae</taxon>
        <taxon>Cohnella</taxon>
    </lineage>
</organism>
<dbReference type="Proteomes" id="UP000574133">
    <property type="component" value="Unassembled WGS sequence"/>
</dbReference>
<evidence type="ECO:0000313" key="3">
    <source>
        <dbReference type="EMBL" id="MBB6676947.1"/>
    </source>
</evidence>
<dbReference type="SMART" id="SM00287">
    <property type="entry name" value="SH3b"/>
    <property type="match status" value="1"/>
</dbReference>
<evidence type="ECO:0000259" key="2">
    <source>
        <dbReference type="SMART" id="SM00287"/>
    </source>
</evidence>
<evidence type="ECO:0000256" key="1">
    <source>
        <dbReference type="SAM" id="Phobius"/>
    </source>
</evidence>
<evidence type="ECO:0000313" key="4">
    <source>
        <dbReference type="Proteomes" id="UP000574133"/>
    </source>
</evidence>
<name>A0A841TD95_9BACL</name>
<dbReference type="AlphaFoldDB" id="A0A841TD95"/>
<protein>
    <submittedName>
        <fullName evidence="3">Glucosaminidase domain-containing protein</fullName>
    </submittedName>
</protein>
<keyword evidence="1" id="KW-0812">Transmembrane</keyword>
<proteinExistence type="predicted"/>
<dbReference type="EMBL" id="JACJVN010000024">
    <property type="protein sequence ID" value="MBB6676947.1"/>
    <property type="molecule type" value="Genomic_DNA"/>
</dbReference>
<keyword evidence="4" id="KW-1185">Reference proteome</keyword>